<evidence type="ECO:0000256" key="5">
    <source>
        <dbReference type="ARBA" id="ARBA00023139"/>
    </source>
</evidence>
<reference evidence="8" key="1">
    <citation type="journal article" date="2014" name="Int. J. Syst. Evol. Microbiol.">
        <title>Complete genome sequence of Corynebacterium casei LMG S-19264T (=DSM 44701T), isolated from a smear-ripened cheese.</title>
        <authorList>
            <consortium name="US DOE Joint Genome Institute (JGI-PGF)"/>
            <person name="Walter F."/>
            <person name="Albersmeier A."/>
            <person name="Kalinowski J."/>
            <person name="Ruckert C."/>
        </authorList>
    </citation>
    <scope>NUCLEOTIDE SEQUENCE</scope>
    <source>
        <strain evidence="8">CGMCC 1.7086</strain>
    </source>
</reference>
<keyword evidence="2" id="KW-0133">Cell shape</keyword>
<evidence type="ECO:0000256" key="6">
    <source>
        <dbReference type="ARBA" id="ARBA00023237"/>
    </source>
</evidence>
<dbReference type="InterPro" id="IPR007443">
    <property type="entry name" value="LpoA"/>
</dbReference>
<keyword evidence="5" id="KW-0564">Palmitate</keyword>
<accession>A0A917YWU4</accession>
<dbReference type="InterPro" id="IPR028082">
    <property type="entry name" value="Peripla_BP_I"/>
</dbReference>
<evidence type="ECO:0000256" key="4">
    <source>
        <dbReference type="ARBA" id="ARBA00023136"/>
    </source>
</evidence>
<dbReference type="GO" id="GO:0030234">
    <property type="term" value="F:enzyme regulator activity"/>
    <property type="evidence" value="ECO:0007669"/>
    <property type="project" value="TreeGrafter"/>
</dbReference>
<dbReference type="PANTHER" id="PTHR38038:SF1">
    <property type="entry name" value="PENICILLIN-BINDING PROTEIN ACTIVATOR LPOA"/>
    <property type="match status" value="1"/>
</dbReference>
<evidence type="ECO:0000256" key="2">
    <source>
        <dbReference type="ARBA" id="ARBA00022960"/>
    </source>
</evidence>
<dbReference type="AlphaFoldDB" id="A0A917YWU4"/>
<keyword evidence="3" id="KW-0573">Peptidoglycan synthesis</keyword>
<keyword evidence="9" id="KW-1185">Reference proteome</keyword>
<dbReference type="EMBL" id="BMLS01000002">
    <property type="protein sequence ID" value="GGO68904.1"/>
    <property type="molecule type" value="Genomic_DNA"/>
</dbReference>
<keyword evidence="6" id="KW-0998">Cell outer membrane</keyword>
<dbReference type="Gene3D" id="1.25.40.10">
    <property type="entry name" value="Tetratricopeptide repeat domain"/>
    <property type="match status" value="1"/>
</dbReference>
<dbReference type="SUPFAM" id="SSF53822">
    <property type="entry name" value="Periplasmic binding protein-like I"/>
    <property type="match status" value="1"/>
</dbReference>
<comment type="caution">
    <text evidence="8">The sequence shown here is derived from an EMBL/GenBank/DDBJ whole genome shotgun (WGS) entry which is preliminary data.</text>
</comment>
<dbReference type="CDD" id="cd06339">
    <property type="entry name" value="PBP1_YraM_LppC_lipoprotein-like"/>
    <property type="match status" value="1"/>
</dbReference>
<dbReference type="Pfam" id="PF04348">
    <property type="entry name" value="LppC"/>
    <property type="match status" value="1"/>
</dbReference>
<dbReference type="SUPFAM" id="SSF48452">
    <property type="entry name" value="TPR-like"/>
    <property type="match status" value="1"/>
</dbReference>
<sequence length="552" mass="61854">MSAQQYLQQARKASAEQQKNLLLNAADAFIKEGDCNSSLKLLKPLQAALDEYEQQDRANLLKARCLANLGHWQLAQQNLQKVSQRLPLLPKRLALSAELAEQRGDMLTAASSLAELTTLQPDKETELQGKIWHLIQQTPETVLAPQRNTQGALAPWLQLARITRTASAEALVEQLHEWQVRHSLALPTDLQSLLQSGSIQPQRIAVILPLSGRLASQGEALKEGILAAYFADQKDSKPQMSFIDTVSLSEQAAADLSQQYDFVIGPLLKEDLDAILPKLPENLPVLALNRLDQPSKQTDRYFYALAPEDEAEQLAQLLNAKGYQAPLVVNADRAVFQRMATSFTKMWQSKGNPEPRQVSFTDNKSMRSAMEGLLDVGHSKQRIKQVEKLAKEEIHSFARNRRDIDAIVVFASAAQTELLNPIIESSISPFAELVPVYASSRSFSQELGGNSFRDLRHMTFLDMPWMLPGEDSQLKTLNKQLWPQRNDGQNRLFAMGHDAYNILPALLQMATVPQMTKQGLTGELRMDEFNQLRRSLPLGKVEQERVIRIAMD</sequence>
<keyword evidence="1" id="KW-0732">Signal</keyword>
<dbReference type="InterPro" id="IPR011990">
    <property type="entry name" value="TPR-like_helical_dom_sf"/>
</dbReference>
<evidence type="ECO:0000256" key="1">
    <source>
        <dbReference type="ARBA" id="ARBA00022729"/>
    </source>
</evidence>
<evidence type="ECO:0000256" key="3">
    <source>
        <dbReference type="ARBA" id="ARBA00022984"/>
    </source>
</evidence>
<evidence type="ECO:0000313" key="8">
    <source>
        <dbReference type="EMBL" id="GGO68904.1"/>
    </source>
</evidence>
<organism evidence="8 9">
    <name type="scientific">Bowmanella pacifica</name>
    <dbReference type="NCBI Taxonomy" id="502051"/>
    <lineage>
        <taxon>Bacteria</taxon>
        <taxon>Pseudomonadati</taxon>
        <taxon>Pseudomonadota</taxon>
        <taxon>Gammaproteobacteria</taxon>
        <taxon>Alteromonadales</taxon>
        <taxon>Alteromonadaceae</taxon>
        <taxon>Bowmanella</taxon>
    </lineage>
</organism>
<reference evidence="8" key="2">
    <citation type="submission" date="2020-09" db="EMBL/GenBank/DDBJ databases">
        <authorList>
            <person name="Sun Q."/>
            <person name="Zhou Y."/>
        </authorList>
    </citation>
    <scope>NUCLEOTIDE SEQUENCE</scope>
    <source>
        <strain evidence="8">CGMCC 1.7086</strain>
    </source>
</reference>
<name>A0A917YWU4_9ALTE</name>
<gene>
    <name evidence="8" type="primary">lppC</name>
    <name evidence="8" type="ORF">GCM10010982_18930</name>
</gene>
<dbReference type="GO" id="GO:0008360">
    <property type="term" value="P:regulation of cell shape"/>
    <property type="evidence" value="ECO:0007669"/>
    <property type="project" value="UniProtKB-KW"/>
</dbReference>
<evidence type="ECO:0000256" key="7">
    <source>
        <dbReference type="ARBA" id="ARBA00023288"/>
    </source>
</evidence>
<dbReference type="GO" id="GO:0031241">
    <property type="term" value="C:periplasmic side of cell outer membrane"/>
    <property type="evidence" value="ECO:0007669"/>
    <property type="project" value="TreeGrafter"/>
</dbReference>
<dbReference type="PANTHER" id="PTHR38038">
    <property type="entry name" value="PENICILLIN-BINDING PROTEIN ACTIVATOR LPOA"/>
    <property type="match status" value="1"/>
</dbReference>
<proteinExistence type="predicted"/>
<dbReference type="GO" id="GO:0009252">
    <property type="term" value="P:peptidoglycan biosynthetic process"/>
    <property type="evidence" value="ECO:0007669"/>
    <property type="project" value="UniProtKB-KW"/>
</dbReference>
<keyword evidence="7" id="KW-0449">Lipoprotein</keyword>
<dbReference type="Proteomes" id="UP000606935">
    <property type="component" value="Unassembled WGS sequence"/>
</dbReference>
<dbReference type="Gene3D" id="3.40.50.2300">
    <property type="match status" value="2"/>
</dbReference>
<evidence type="ECO:0000313" key="9">
    <source>
        <dbReference type="Proteomes" id="UP000606935"/>
    </source>
</evidence>
<keyword evidence="4" id="KW-0472">Membrane</keyword>
<protein>
    <submittedName>
        <fullName evidence="8">Penicillin-binding protein activator</fullName>
    </submittedName>
</protein>